<dbReference type="OrthoDB" id="306540at2"/>
<dbReference type="PROSITE" id="PS50088">
    <property type="entry name" value="ANK_REPEAT"/>
    <property type="match status" value="1"/>
</dbReference>
<dbReference type="PANTHER" id="PTHR24171">
    <property type="entry name" value="ANKYRIN REPEAT DOMAIN-CONTAINING PROTEIN 39-RELATED"/>
    <property type="match status" value="1"/>
</dbReference>
<dbReference type="EMBL" id="PYBJ01000007">
    <property type="protein sequence ID" value="PSM42977.1"/>
    <property type="molecule type" value="Genomic_DNA"/>
</dbReference>
<dbReference type="SMART" id="SM00248">
    <property type="entry name" value="ANK"/>
    <property type="match status" value="2"/>
</dbReference>
<dbReference type="AlphaFoldDB" id="A0A2P8Q9Q6"/>
<name>A0A2P8Q9Q6_9ACTN</name>
<keyword evidence="1" id="KW-0677">Repeat</keyword>
<proteinExistence type="predicted"/>
<keyword evidence="5" id="KW-1185">Reference proteome</keyword>
<evidence type="ECO:0000256" key="1">
    <source>
        <dbReference type="ARBA" id="ARBA00022737"/>
    </source>
</evidence>
<dbReference type="Gene3D" id="1.25.40.20">
    <property type="entry name" value="Ankyrin repeat-containing domain"/>
    <property type="match status" value="1"/>
</dbReference>
<dbReference type="Proteomes" id="UP000240429">
    <property type="component" value="Unassembled WGS sequence"/>
</dbReference>
<protein>
    <submittedName>
        <fullName evidence="4">Uncharacterized protein</fullName>
    </submittedName>
</protein>
<accession>A0A2P8Q9Q6</accession>
<comment type="caution">
    <text evidence="4">The sequence shown here is derived from an EMBL/GenBank/DDBJ whole genome shotgun (WGS) entry which is preliminary data.</text>
</comment>
<evidence type="ECO:0000313" key="4">
    <source>
        <dbReference type="EMBL" id="PSM42977.1"/>
    </source>
</evidence>
<evidence type="ECO:0000256" key="2">
    <source>
        <dbReference type="ARBA" id="ARBA00023043"/>
    </source>
</evidence>
<dbReference type="Pfam" id="PF13857">
    <property type="entry name" value="Ank_5"/>
    <property type="match status" value="1"/>
</dbReference>
<organism evidence="4 5">
    <name type="scientific">Streptomyces dioscori</name>
    <dbReference type="NCBI Taxonomy" id="2109333"/>
    <lineage>
        <taxon>Bacteria</taxon>
        <taxon>Bacillati</taxon>
        <taxon>Actinomycetota</taxon>
        <taxon>Actinomycetes</taxon>
        <taxon>Kitasatosporales</taxon>
        <taxon>Streptomycetaceae</taxon>
        <taxon>Streptomyces</taxon>
        <taxon>Streptomyces aurantiacus group</taxon>
    </lineage>
</organism>
<reference evidence="4 5" key="1">
    <citation type="submission" date="2018-03" db="EMBL/GenBank/DDBJ databases">
        <title>Streptomyces dioscori sp. nov., a novel endophytic actinobacterium isolated from bulbil of Dioscorea bulbifera L.</title>
        <authorList>
            <person name="Zhikuan W."/>
        </authorList>
    </citation>
    <scope>NUCLEOTIDE SEQUENCE [LARGE SCALE GENOMIC DNA]</scope>
    <source>
        <strain evidence="4 5">A217</strain>
    </source>
</reference>
<dbReference type="InterPro" id="IPR002110">
    <property type="entry name" value="Ankyrin_rpt"/>
</dbReference>
<gene>
    <name evidence="4" type="ORF">C6Y14_12415</name>
</gene>
<keyword evidence="2 3" id="KW-0040">ANK repeat</keyword>
<dbReference type="InterPro" id="IPR036770">
    <property type="entry name" value="Ankyrin_rpt-contain_sf"/>
</dbReference>
<dbReference type="SUPFAM" id="SSF48403">
    <property type="entry name" value="Ankyrin repeat"/>
    <property type="match status" value="1"/>
</dbReference>
<evidence type="ECO:0000256" key="3">
    <source>
        <dbReference type="PROSITE-ProRule" id="PRU00023"/>
    </source>
</evidence>
<sequence>MSDTYGGGLTAEQSRRIVDIAMDLARQGSTGQLVEFVEHGLPVDTADTGANTLLMVASYHGHAGMVRALLELGADPDLRNARDQSPLAGALFKGADEVVAVLRDAGADLDAGVPTARAAAALFGRRHLFPDQL</sequence>
<dbReference type="PROSITE" id="PS50297">
    <property type="entry name" value="ANK_REP_REGION"/>
    <property type="match status" value="1"/>
</dbReference>
<feature type="repeat" description="ANK" evidence="3">
    <location>
        <begin position="49"/>
        <end position="81"/>
    </location>
</feature>
<evidence type="ECO:0000313" key="5">
    <source>
        <dbReference type="Proteomes" id="UP000240429"/>
    </source>
</evidence>
<dbReference type="RefSeq" id="WP_107016659.1">
    <property type="nucleotide sequence ID" value="NZ_KZ679041.1"/>
</dbReference>
<dbReference type="PANTHER" id="PTHR24171:SF10">
    <property type="entry name" value="ANKYRIN REPEAT DOMAIN-CONTAINING PROTEIN 29-LIKE"/>
    <property type="match status" value="1"/>
</dbReference>